<dbReference type="Gene3D" id="2.60.40.1180">
    <property type="entry name" value="Golgi alpha-mannosidase II"/>
    <property type="match status" value="1"/>
</dbReference>
<feature type="domain" description="Glycosyl hydrolase family 13 catalytic" evidence="2">
    <location>
        <begin position="161"/>
        <end position="534"/>
    </location>
</feature>
<name>A0ABW4CH36_9LACO</name>
<dbReference type="SUPFAM" id="SSF51445">
    <property type="entry name" value="(Trans)glycosidases"/>
    <property type="match status" value="1"/>
</dbReference>
<evidence type="ECO:0000313" key="3">
    <source>
        <dbReference type="EMBL" id="MFD1429278.1"/>
    </source>
</evidence>
<dbReference type="InterPro" id="IPR014756">
    <property type="entry name" value="Ig_E-set"/>
</dbReference>
<dbReference type="Pfam" id="PF00128">
    <property type="entry name" value="Alpha-amylase"/>
    <property type="match status" value="1"/>
</dbReference>
<dbReference type="RefSeq" id="WP_203626212.1">
    <property type="nucleotide sequence ID" value="NZ_BOLQ01000003.1"/>
</dbReference>
<dbReference type="Gene3D" id="2.60.40.10">
    <property type="entry name" value="Immunoglobulins"/>
    <property type="match status" value="1"/>
</dbReference>
<accession>A0ABW4CH36</accession>
<dbReference type="InterPro" id="IPR006047">
    <property type="entry name" value="GH13_cat_dom"/>
</dbReference>
<dbReference type="InterPro" id="IPR013780">
    <property type="entry name" value="Glyco_hydro_b"/>
</dbReference>
<dbReference type="Gene3D" id="3.20.20.80">
    <property type="entry name" value="Glycosidases"/>
    <property type="match status" value="1"/>
</dbReference>
<protein>
    <submittedName>
        <fullName evidence="3">Type I pullulanase</fullName>
        <ecNumber evidence="3">3.2.1.41</ecNumber>
    </submittedName>
</protein>
<dbReference type="CDD" id="cd11341">
    <property type="entry name" value="AmyAc_Pullulanase_LD-like"/>
    <property type="match status" value="1"/>
</dbReference>
<dbReference type="CDD" id="cd02860">
    <property type="entry name" value="E_set_Pullulanase"/>
    <property type="match status" value="1"/>
</dbReference>
<sequence length="631" mass="68425">MTELTPEQIDVQYAYDGPLGPTYRKTFTRFRLWAPTARAVTLKRYADATPDSVLEETIAMMRGDQGVWTVDIVGDMRGTVYTFSVVHADETRDDLFDPYAKAAIVNGKRSVVLAPEDTVPANWGARLPAFSSPVDAVIVEADIRDLSIAENSGINHRGQYLGLTEADTRTPRGAVSGLAYLKASGATHVQLMPIYDFATVDETKPDVPQQNWGYDPLNHSVPEGSYATDATNPATRIKELKTMIQTLHNNGLRVIMDVVYNHVFDAATHALGKVEPGHFFRHNADGSLSDGTGTGNDFASERVMARKYIVDSVRDWAKDYQLDGFRFDLMGILDVATMQAVRAALDEIDPSIMVLGEGWDMATPLPTAQKAIQANASRLPHIAFFNDDLRDLAKGDVFIASNPGFVSGAGNGAALAPQMMGQVAVPALKGRYLGPDQVIQYVEAHDNLTLYDKLTAVAPDEPDATRVRRALLAISIVLLAQGVPFLQLGQAFMRTKDGDDNSYRSGDAVNAIDWDRQLQYPAAVAYVHALIQLRRAHPALRQPDANALLENVAPLVATAQLVAYQTTSGNETMIIAVNASDQPQQLTVPAGEYTVLVDDATVVDAPQLQATTTLTVAPLSALVAVAEARHA</sequence>
<dbReference type="EMBL" id="JBHTOC010000004">
    <property type="protein sequence ID" value="MFD1429278.1"/>
    <property type="molecule type" value="Genomic_DNA"/>
</dbReference>
<dbReference type="InterPro" id="IPR013783">
    <property type="entry name" value="Ig-like_fold"/>
</dbReference>
<dbReference type="SUPFAM" id="SSF81296">
    <property type="entry name" value="E set domains"/>
    <property type="match status" value="1"/>
</dbReference>
<dbReference type="InterPro" id="IPR004193">
    <property type="entry name" value="Glyco_hydro_13_N"/>
</dbReference>
<dbReference type="NCBIfam" id="TIGR02104">
    <property type="entry name" value="pulA_typeI"/>
    <property type="match status" value="1"/>
</dbReference>
<dbReference type="Proteomes" id="UP001597196">
    <property type="component" value="Unassembled WGS sequence"/>
</dbReference>
<dbReference type="SMART" id="SM00642">
    <property type="entry name" value="Aamy"/>
    <property type="match status" value="1"/>
</dbReference>
<organism evidence="3 4">
    <name type="scientific">Lacticaseibacillus mingshuiensis</name>
    <dbReference type="NCBI Taxonomy" id="2799574"/>
    <lineage>
        <taxon>Bacteria</taxon>
        <taxon>Bacillati</taxon>
        <taxon>Bacillota</taxon>
        <taxon>Bacilli</taxon>
        <taxon>Lactobacillales</taxon>
        <taxon>Lactobacillaceae</taxon>
        <taxon>Lacticaseibacillus</taxon>
    </lineage>
</organism>
<dbReference type="GO" id="GO:0051060">
    <property type="term" value="F:pullulanase activity"/>
    <property type="evidence" value="ECO:0007669"/>
    <property type="project" value="UniProtKB-EC"/>
</dbReference>
<keyword evidence="4" id="KW-1185">Reference proteome</keyword>
<reference evidence="4" key="1">
    <citation type="journal article" date="2019" name="Int. J. Syst. Evol. Microbiol.">
        <title>The Global Catalogue of Microorganisms (GCM) 10K type strain sequencing project: providing services to taxonomists for standard genome sequencing and annotation.</title>
        <authorList>
            <consortium name="The Broad Institute Genomics Platform"/>
            <consortium name="The Broad Institute Genome Sequencing Center for Infectious Disease"/>
            <person name="Wu L."/>
            <person name="Ma J."/>
        </authorList>
    </citation>
    <scope>NUCLEOTIDE SEQUENCE [LARGE SCALE GENOMIC DNA]</scope>
    <source>
        <strain evidence="4">CCM 8980</strain>
    </source>
</reference>
<keyword evidence="3" id="KW-0326">Glycosidase</keyword>
<comment type="similarity">
    <text evidence="1">Belongs to the glycosyl hydrolase 13 family.</text>
</comment>
<dbReference type="InterPro" id="IPR011840">
    <property type="entry name" value="PulA_typeI"/>
</dbReference>
<dbReference type="SUPFAM" id="SSF51011">
    <property type="entry name" value="Glycosyl hydrolase domain"/>
    <property type="match status" value="1"/>
</dbReference>
<gene>
    <name evidence="3" type="primary">pulA</name>
    <name evidence="3" type="ORF">ACFQ4P_03305</name>
</gene>
<proteinExistence type="inferred from homology"/>
<keyword evidence="3" id="KW-0378">Hydrolase</keyword>
<evidence type="ECO:0000256" key="1">
    <source>
        <dbReference type="ARBA" id="ARBA00008061"/>
    </source>
</evidence>
<comment type="caution">
    <text evidence="3">The sequence shown here is derived from an EMBL/GenBank/DDBJ whole genome shotgun (WGS) entry which is preliminary data.</text>
</comment>
<dbReference type="EC" id="3.2.1.41" evidence="3"/>
<evidence type="ECO:0000259" key="2">
    <source>
        <dbReference type="SMART" id="SM00642"/>
    </source>
</evidence>
<dbReference type="InterPro" id="IPR017853">
    <property type="entry name" value="GH"/>
</dbReference>
<dbReference type="Pfam" id="PF02922">
    <property type="entry name" value="CBM_48"/>
    <property type="match status" value="1"/>
</dbReference>
<dbReference type="PANTHER" id="PTHR43002">
    <property type="entry name" value="GLYCOGEN DEBRANCHING ENZYME"/>
    <property type="match status" value="1"/>
</dbReference>
<evidence type="ECO:0000313" key="4">
    <source>
        <dbReference type="Proteomes" id="UP001597196"/>
    </source>
</evidence>